<feature type="region of interest" description="Disordered" evidence="1">
    <location>
        <begin position="275"/>
        <end position="308"/>
    </location>
</feature>
<organism evidence="2 3">
    <name type="scientific">Cloeon dipterum</name>
    <dbReference type="NCBI Taxonomy" id="197152"/>
    <lineage>
        <taxon>Eukaryota</taxon>
        <taxon>Metazoa</taxon>
        <taxon>Ecdysozoa</taxon>
        <taxon>Arthropoda</taxon>
        <taxon>Hexapoda</taxon>
        <taxon>Insecta</taxon>
        <taxon>Pterygota</taxon>
        <taxon>Palaeoptera</taxon>
        <taxon>Ephemeroptera</taxon>
        <taxon>Pisciforma</taxon>
        <taxon>Baetidae</taxon>
        <taxon>Cloeon</taxon>
    </lineage>
</organism>
<feature type="compositionally biased region" description="Low complexity" evidence="1">
    <location>
        <begin position="282"/>
        <end position="296"/>
    </location>
</feature>
<dbReference type="EMBL" id="CADEPI010000117">
    <property type="protein sequence ID" value="CAB3375734.1"/>
    <property type="molecule type" value="Genomic_DNA"/>
</dbReference>
<feature type="region of interest" description="Disordered" evidence="1">
    <location>
        <begin position="141"/>
        <end position="168"/>
    </location>
</feature>
<accession>A0A8S1D487</accession>
<keyword evidence="3" id="KW-1185">Reference proteome</keyword>
<dbReference type="Proteomes" id="UP000494165">
    <property type="component" value="Unassembled WGS sequence"/>
</dbReference>
<proteinExistence type="predicted"/>
<comment type="caution">
    <text evidence="2">The sequence shown here is derived from an EMBL/GenBank/DDBJ whole genome shotgun (WGS) entry which is preliminary data.</text>
</comment>
<evidence type="ECO:0000313" key="3">
    <source>
        <dbReference type="Proteomes" id="UP000494165"/>
    </source>
</evidence>
<name>A0A8S1D487_9INSE</name>
<dbReference type="AlphaFoldDB" id="A0A8S1D487"/>
<gene>
    <name evidence="2" type="ORF">CLODIP_2_CD14905</name>
</gene>
<feature type="compositionally biased region" description="Pro residues" evidence="1">
    <location>
        <begin position="159"/>
        <end position="168"/>
    </location>
</feature>
<evidence type="ECO:0000256" key="1">
    <source>
        <dbReference type="SAM" id="MobiDB-lite"/>
    </source>
</evidence>
<evidence type="ECO:0000313" key="2">
    <source>
        <dbReference type="EMBL" id="CAB3375734.1"/>
    </source>
</evidence>
<reference evidence="2 3" key="1">
    <citation type="submission" date="2020-04" db="EMBL/GenBank/DDBJ databases">
        <authorList>
            <person name="Alioto T."/>
            <person name="Alioto T."/>
            <person name="Gomez Garrido J."/>
        </authorList>
    </citation>
    <scope>NUCLEOTIDE SEQUENCE [LARGE SCALE GENOMIC DNA]</scope>
</reference>
<sequence length="399" mass="45311">MEEKKPKYYTRMQYRHNARTNRRKVERRGYFTHTRHNRRRGNPHSVLDHGHEAIAWTSSTMRSVYLIVLLAIHGVHHASATFNFPSFDGAQPLMSALGSMQQYLFGGGGGPSRVVKSAASEPAFATATVGYGTILKNPTPMVKGSPYGPPRAPLRRPSRPFPRPPSNKYPPFKGGYYPKFKPLGSYEKVKPAVVEYKQPSGGKEHHPAPHKQFQPYDYTRSQHSVHNSYTEAPEEATKSNAEIVQQSFRPPIHFYQQPHVATSHQVSNLNVKASAAHHHHYQQQQQHHQQPQQQHQQPHHRSDNVVDFSRPDPVFTAATMGSDWKPISSPVSRVTVPERRSDPLMHKQVEPPPTIKRQYEVHSMQKQHIVDRSGHGFVDDEPSEEVVSAVVFVKKTNDD</sequence>
<protein>
    <submittedName>
        <fullName evidence="2">Uncharacterized protein</fullName>
    </submittedName>
</protein>